<dbReference type="Pfam" id="PF00443">
    <property type="entry name" value="UCH"/>
    <property type="match status" value="1"/>
</dbReference>
<dbReference type="PROSITE" id="PS00972">
    <property type="entry name" value="USP_1"/>
    <property type="match status" value="1"/>
</dbReference>
<evidence type="ECO:0000256" key="12">
    <source>
        <dbReference type="SAM" id="MobiDB-lite"/>
    </source>
</evidence>
<dbReference type="PROSITE" id="PS50235">
    <property type="entry name" value="USP_3"/>
    <property type="match status" value="1"/>
</dbReference>
<evidence type="ECO:0000313" key="17">
    <source>
        <dbReference type="Proteomes" id="UP001140949"/>
    </source>
</evidence>
<feature type="region of interest" description="Disordered" evidence="12">
    <location>
        <begin position="1014"/>
        <end position="1044"/>
    </location>
</feature>
<dbReference type="InterPro" id="IPR050164">
    <property type="entry name" value="Peptidase_C19"/>
</dbReference>
<keyword evidence="7" id="KW-0833">Ubl conjugation pathway</keyword>
<evidence type="ECO:0000256" key="10">
    <source>
        <dbReference type="ARBA" id="ARBA00022833"/>
    </source>
</evidence>
<comment type="caution">
    <text evidence="16">The sequence shown here is derived from an EMBL/GenBank/DDBJ whole genome shotgun (WGS) entry which is preliminary data.</text>
</comment>
<keyword evidence="9" id="KW-0788">Thiol protease</keyword>
<feature type="transmembrane region" description="Helical" evidence="13">
    <location>
        <begin position="16"/>
        <end position="36"/>
    </location>
</feature>
<keyword evidence="13" id="KW-0812">Transmembrane</keyword>
<evidence type="ECO:0000256" key="1">
    <source>
        <dbReference type="ARBA" id="ARBA00000707"/>
    </source>
</evidence>
<feature type="compositionally biased region" description="Basic and acidic residues" evidence="12">
    <location>
        <begin position="1016"/>
        <end position="1028"/>
    </location>
</feature>
<dbReference type="InterPro" id="IPR001394">
    <property type="entry name" value="Peptidase_C19_UCH"/>
</dbReference>
<evidence type="ECO:0000256" key="5">
    <source>
        <dbReference type="ARBA" id="ARBA00022723"/>
    </source>
</evidence>
<dbReference type="EC" id="3.4.19.12" evidence="3"/>
<evidence type="ECO:0000256" key="13">
    <source>
        <dbReference type="SAM" id="Phobius"/>
    </source>
</evidence>
<evidence type="ECO:0000256" key="4">
    <source>
        <dbReference type="ARBA" id="ARBA00022670"/>
    </source>
</evidence>
<gene>
    <name evidence="16" type="ORF">M6B38_338430</name>
</gene>
<feature type="domain" description="USP" evidence="14">
    <location>
        <begin position="538"/>
        <end position="843"/>
    </location>
</feature>
<dbReference type="InterPro" id="IPR028889">
    <property type="entry name" value="USP"/>
</dbReference>
<dbReference type="FunFam" id="3.90.70.10:FF:000026">
    <property type="entry name" value="Ubiquitin carboxyl-terminal hydrolase 15"/>
    <property type="match status" value="1"/>
</dbReference>
<keyword evidence="13" id="KW-0472">Membrane</keyword>
<evidence type="ECO:0000259" key="14">
    <source>
        <dbReference type="PROSITE" id="PS50235"/>
    </source>
</evidence>
<feature type="region of interest" description="Disordered" evidence="12">
    <location>
        <begin position="164"/>
        <end position="280"/>
    </location>
</feature>
<comment type="catalytic activity">
    <reaction evidence="1">
        <text>Thiol-dependent hydrolysis of ester, thioester, amide, peptide and isopeptide bonds formed by the C-terminal Gly of ubiquitin (a 76-residue protein attached to proteins as an intracellular targeting signal).</text>
        <dbReference type="EC" id="3.4.19.12"/>
    </reaction>
</comment>
<evidence type="ECO:0000256" key="7">
    <source>
        <dbReference type="ARBA" id="ARBA00022786"/>
    </source>
</evidence>
<dbReference type="GO" id="GO:0006508">
    <property type="term" value="P:proteolysis"/>
    <property type="evidence" value="ECO:0007669"/>
    <property type="project" value="UniProtKB-KW"/>
</dbReference>
<evidence type="ECO:0000256" key="3">
    <source>
        <dbReference type="ARBA" id="ARBA00012759"/>
    </source>
</evidence>
<evidence type="ECO:0000256" key="2">
    <source>
        <dbReference type="ARBA" id="ARBA00009085"/>
    </source>
</evidence>
<feature type="compositionally biased region" description="Low complexity" evidence="12">
    <location>
        <begin position="910"/>
        <end position="939"/>
    </location>
</feature>
<dbReference type="PROSITE" id="PS50865">
    <property type="entry name" value="ZF_MYND_2"/>
    <property type="match status" value="1"/>
</dbReference>
<feature type="region of interest" description="Disordered" evidence="12">
    <location>
        <begin position="322"/>
        <end position="345"/>
    </location>
</feature>
<dbReference type="PANTHER" id="PTHR24006:SF874">
    <property type="entry name" value="UBIQUITIN CARBOXYL-TERMINAL HYDROLASE 16"/>
    <property type="match status" value="1"/>
</dbReference>
<name>A0AAX6GY87_IRIPA</name>
<dbReference type="AlphaFoldDB" id="A0AAX6GY87"/>
<dbReference type="Proteomes" id="UP001140949">
    <property type="component" value="Unassembled WGS sequence"/>
</dbReference>
<accession>A0AAX6GY87</accession>
<dbReference type="GO" id="GO:0005634">
    <property type="term" value="C:nucleus"/>
    <property type="evidence" value="ECO:0007669"/>
    <property type="project" value="TreeGrafter"/>
</dbReference>
<dbReference type="Gene3D" id="6.10.140.2220">
    <property type="match status" value="1"/>
</dbReference>
<keyword evidence="13" id="KW-1133">Transmembrane helix</keyword>
<keyword evidence="6 11" id="KW-0863">Zinc-finger</keyword>
<feature type="region of interest" description="Disordered" evidence="12">
    <location>
        <begin position="865"/>
        <end position="939"/>
    </location>
</feature>
<evidence type="ECO:0000256" key="8">
    <source>
        <dbReference type="ARBA" id="ARBA00022801"/>
    </source>
</evidence>
<dbReference type="FunFam" id="6.10.140.2220:FF:000006">
    <property type="entry name" value="Ubiquitin carboxyl-terminal hydrolase 15"/>
    <property type="match status" value="1"/>
</dbReference>
<dbReference type="InterPro" id="IPR018200">
    <property type="entry name" value="USP_CS"/>
</dbReference>
<dbReference type="GO" id="GO:0008270">
    <property type="term" value="F:zinc ion binding"/>
    <property type="evidence" value="ECO:0007669"/>
    <property type="project" value="UniProtKB-KW"/>
</dbReference>
<feature type="domain" description="MYND-type" evidence="15">
    <location>
        <begin position="107"/>
        <end position="144"/>
    </location>
</feature>
<comment type="similarity">
    <text evidence="2">Belongs to the peptidase C19 family.</text>
</comment>
<keyword evidence="8 16" id="KW-0378">Hydrolase</keyword>
<dbReference type="PANTHER" id="PTHR24006">
    <property type="entry name" value="UBIQUITIN CARBOXYL-TERMINAL HYDROLASE"/>
    <property type="match status" value="1"/>
</dbReference>
<evidence type="ECO:0000256" key="11">
    <source>
        <dbReference type="PROSITE-ProRule" id="PRU00134"/>
    </source>
</evidence>
<dbReference type="Pfam" id="PF01753">
    <property type="entry name" value="zf-MYND"/>
    <property type="match status" value="1"/>
</dbReference>
<dbReference type="GO" id="GO:0005829">
    <property type="term" value="C:cytosol"/>
    <property type="evidence" value="ECO:0007669"/>
    <property type="project" value="TreeGrafter"/>
</dbReference>
<dbReference type="GO" id="GO:0004843">
    <property type="term" value="F:cysteine-type deubiquitinase activity"/>
    <property type="evidence" value="ECO:0007669"/>
    <property type="project" value="UniProtKB-EC"/>
</dbReference>
<dbReference type="SUPFAM" id="SSF144232">
    <property type="entry name" value="HIT/MYND zinc finger-like"/>
    <property type="match status" value="1"/>
</dbReference>
<keyword evidence="17" id="KW-1185">Reference proteome</keyword>
<dbReference type="InterPro" id="IPR038765">
    <property type="entry name" value="Papain-like_cys_pep_sf"/>
</dbReference>
<reference evidence="16" key="2">
    <citation type="submission" date="2023-04" db="EMBL/GenBank/DDBJ databases">
        <authorList>
            <person name="Bruccoleri R.E."/>
            <person name="Oakeley E.J."/>
            <person name="Faust A.-M."/>
            <person name="Dessus-Babus S."/>
            <person name="Altorfer M."/>
            <person name="Burckhardt D."/>
            <person name="Oertli M."/>
            <person name="Naumann U."/>
            <person name="Petersen F."/>
            <person name="Wong J."/>
        </authorList>
    </citation>
    <scope>NUCLEOTIDE SEQUENCE</scope>
    <source>
        <strain evidence="16">GSM-AAB239-AS_SAM_17_03QT</strain>
        <tissue evidence="16">Leaf</tissue>
    </source>
</reference>
<evidence type="ECO:0000256" key="6">
    <source>
        <dbReference type="ARBA" id="ARBA00022771"/>
    </source>
</evidence>
<reference evidence="16" key="1">
    <citation type="journal article" date="2023" name="GigaByte">
        <title>Genome assembly of the bearded iris, Iris pallida Lam.</title>
        <authorList>
            <person name="Bruccoleri R.E."/>
            <person name="Oakeley E.J."/>
            <person name="Faust A.M.E."/>
            <person name="Altorfer M."/>
            <person name="Dessus-Babus S."/>
            <person name="Burckhardt D."/>
            <person name="Oertli M."/>
            <person name="Naumann U."/>
            <person name="Petersen F."/>
            <person name="Wong J."/>
        </authorList>
    </citation>
    <scope>NUCLEOTIDE SEQUENCE</scope>
    <source>
        <strain evidence="16">GSM-AAB239-AS_SAM_17_03QT</strain>
    </source>
</reference>
<keyword evidence="5" id="KW-0479">Metal-binding</keyword>
<evidence type="ECO:0000259" key="15">
    <source>
        <dbReference type="PROSITE" id="PS50865"/>
    </source>
</evidence>
<protein>
    <recommendedName>
        <fullName evidence="3">ubiquitinyl hydrolase 1</fullName>
        <ecNumber evidence="3">3.4.19.12</ecNumber>
    </recommendedName>
</protein>
<keyword evidence="10" id="KW-0862">Zinc</keyword>
<organism evidence="16 17">
    <name type="scientific">Iris pallida</name>
    <name type="common">Sweet iris</name>
    <dbReference type="NCBI Taxonomy" id="29817"/>
    <lineage>
        <taxon>Eukaryota</taxon>
        <taxon>Viridiplantae</taxon>
        <taxon>Streptophyta</taxon>
        <taxon>Embryophyta</taxon>
        <taxon>Tracheophyta</taxon>
        <taxon>Spermatophyta</taxon>
        <taxon>Magnoliopsida</taxon>
        <taxon>Liliopsida</taxon>
        <taxon>Asparagales</taxon>
        <taxon>Iridaceae</taxon>
        <taxon>Iridoideae</taxon>
        <taxon>Irideae</taxon>
        <taxon>Iris</taxon>
    </lineage>
</organism>
<dbReference type="EMBL" id="JANAVB010014797">
    <property type="protein sequence ID" value="KAJ6833709.1"/>
    <property type="molecule type" value="Genomic_DNA"/>
</dbReference>
<dbReference type="SUPFAM" id="SSF54001">
    <property type="entry name" value="Cysteine proteinases"/>
    <property type="match status" value="1"/>
</dbReference>
<dbReference type="Gene3D" id="3.90.70.10">
    <property type="entry name" value="Cysteine proteinases"/>
    <property type="match status" value="1"/>
</dbReference>
<feature type="compositionally biased region" description="Polar residues" evidence="12">
    <location>
        <begin position="168"/>
        <end position="178"/>
    </location>
</feature>
<proteinExistence type="inferred from homology"/>
<feature type="compositionally biased region" description="Polar residues" evidence="12">
    <location>
        <begin position="324"/>
        <end position="343"/>
    </location>
</feature>
<evidence type="ECO:0000313" key="16">
    <source>
        <dbReference type="EMBL" id="KAJ6833709.1"/>
    </source>
</evidence>
<feature type="compositionally biased region" description="Low complexity" evidence="12">
    <location>
        <begin position="227"/>
        <end position="258"/>
    </location>
</feature>
<keyword evidence="4" id="KW-0645">Protease</keyword>
<sequence length="1044" mass="115794">MPSGRADLGFLPGYSAIRFSFLAVLFIFPFVLLVVARRRWRMAAARAEEVRRLVWLAAEESARAEIEAASLAYAPPPRPPSSPIAAVVEGAKEERGFLPPPPLPPHCAVCYRHTTTRCARCKSVRYCSGKCQIIHWRRGHKDECHPPRIDDRSSDQEFASKLKGLEIDQSNPCENSSELDGKFQSKPVESLSERPPSESKFNPDVFHENDSSGTKPFSDTSGKESTSDSFVDSSSLSSSSSSSLPPSTSSFPPQSSDDASAREDSGTPHYAKVGKASSDNIFPDYSGATSNANTARLAVNNSSCTSNIEQMVSTCKAKYEECSRSSGPEGTTFVGSDSGTHSGPSKDALKCEVDRTHLNADSSHLNADSSLSKMTTTERSSLIETCSHRSTLSGGITQSNLKDFKAMDIDKPNPFSGRCNDECLGKFEALKPQAPFSSVHHELSSGRRRSVSHSASTKIDVTPTLSSKSSESIGFAPNGIADLKTSVRKVVQQLKSSQLPESHLSAPKSDVSCRYKMLFPYDLFVKLYNCEKVELHPCGLTNCGNSCYANAVLQCLAFTRPLTSYLLQGFHAKTCTSREWCFTCEFGSLLAKSKQGQSPVSPIGVLSHIQNIGSNLGHGREEDAHEFLRYAIDTMQTVCLKEAGAHMADILAEETTIIQLIFGGYLLSKIQCTRCRGKSERRERMMDLTVEIHGDIGTLKEALARFTATEILDGENKYQCNRCKSYERAKKKLSVLEAPNVLTIALKRFQSGKFGKLNKAVRFPEHLDLAPYMSGTDDKSPVYSLYAVVVHQDVMNAAFSGHYICYVKSTQGKWYKTDDTKVKPVEIERVLTENAYMLLYARCSPRAPSLIRDATSHYHLRSKKNRHKESFFSGPQLRSQDRPPYYPHHRHSSIRPSDLFKDRLPFPETDSSSDCSSLSYSDEMSCSTESTRDSTSTDEYSDYIDSGRFSWSQSSGFSEDSDSLGYSPLTARHSAGESESLSYGERLGWERGEGLSSEGRGRLRFLYPSTTNQCRKLTEENRERESNELMRSSTTRQRRAHEFY</sequence>
<evidence type="ECO:0000256" key="9">
    <source>
        <dbReference type="ARBA" id="ARBA00022807"/>
    </source>
</evidence>
<dbReference type="GO" id="GO:0016579">
    <property type="term" value="P:protein deubiquitination"/>
    <property type="evidence" value="ECO:0007669"/>
    <property type="project" value="InterPro"/>
</dbReference>
<feature type="compositionally biased region" description="Polar residues" evidence="12">
    <location>
        <begin position="211"/>
        <end position="220"/>
    </location>
</feature>
<dbReference type="InterPro" id="IPR002893">
    <property type="entry name" value="Znf_MYND"/>
</dbReference>